<dbReference type="EMBL" id="GAMC01002073">
    <property type="protein sequence ID" value="JAC04483.1"/>
    <property type="molecule type" value="mRNA"/>
</dbReference>
<keyword evidence="1" id="KW-0812">Transmembrane</keyword>
<keyword evidence="1" id="KW-0472">Membrane</keyword>
<name>W8BYU8_CERCA</name>
<proteinExistence type="evidence at transcript level"/>
<accession>W8BYU8</accession>
<protein>
    <submittedName>
        <fullName evidence="2">Uncharacterized protein</fullName>
    </submittedName>
</protein>
<organism evidence="2">
    <name type="scientific">Ceratitis capitata</name>
    <name type="common">Mediterranean fruit fly</name>
    <name type="synonym">Tephritis capitata</name>
    <dbReference type="NCBI Taxonomy" id="7213"/>
    <lineage>
        <taxon>Eukaryota</taxon>
        <taxon>Metazoa</taxon>
        <taxon>Ecdysozoa</taxon>
        <taxon>Arthropoda</taxon>
        <taxon>Hexapoda</taxon>
        <taxon>Insecta</taxon>
        <taxon>Pterygota</taxon>
        <taxon>Neoptera</taxon>
        <taxon>Endopterygota</taxon>
        <taxon>Diptera</taxon>
        <taxon>Brachycera</taxon>
        <taxon>Muscomorpha</taxon>
        <taxon>Tephritoidea</taxon>
        <taxon>Tephritidae</taxon>
        <taxon>Ceratitis</taxon>
        <taxon>Ceratitis</taxon>
    </lineage>
</organism>
<keyword evidence="1" id="KW-1133">Transmembrane helix</keyword>
<reference evidence="2" key="2">
    <citation type="journal article" date="2014" name="BMC Genomics">
        <title>A genomic perspective to assessing quality of mass-reared SIT flies used in Mediterranean fruit fly (Ceratitis capitata) eradication in California.</title>
        <authorList>
            <person name="Calla B."/>
            <person name="Hall B."/>
            <person name="Hou S."/>
            <person name="Geib S.M."/>
        </authorList>
    </citation>
    <scope>NUCLEOTIDE SEQUENCE</scope>
</reference>
<feature type="transmembrane region" description="Helical" evidence="1">
    <location>
        <begin position="6"/>
        <end position="27"/>
    </location>
</feature>
<evidence type="ECO:0000256" key="1">
    <source>
        <dbReference type="SAM" id="Phobius"/>
    </source>
</evidence>
<evidence type="ECO:0000313" key="2">
    <source>
        <dbReference type="EMBL" id="JAC04483.1"/>
    </source>
</evidence>
<dbReference type="AlphaFoldDB" id="W8BYU8"/>
<reference evidence="2" key="1">
    <citation type="submission" date="2013-07" db="EMBL/GenBank/DDBJ databases">
        <authorList>
            <person name="Geib S."/>
        </authorList>
    </citation>
    <scope>NUCLEOTIDE SEQUENCE</scope>
</reference>
<sequence length="118" mass="12970">MQSTCIIIVHFSSFSFLSMLTVIVARVNNRYKISKQMLLATQSTTKSRQSATKVVNNTLQLAGVDRNMLSTVFVDLSARTSHYLAEKYRTGCYECACLAAGAMNWREAPKPAITAAVG</sequence>